<dbReference type="RefSeq" id="WP_184203682.1">
    <property type="nucleotide sequence ID" value="NZ_JACHGW010000007.1"/>
</dbReference>
<organism evidence="6 7">
    <name type="scientific">Armatimonas rosea</name>
    <dbReference type="NCBI Taxonomy" id="685828"/>
    <lineage>
        <taxon>Bacteria</taxon>
        <taxon>Bacillati</taxon>
        <taxon>Armatimonadota</taxon>
        <taxon>Armatimonadia</taxon>
        <taxon>Armatimonadales</taxon>
        <taxon>Armatimonadaceae</taxon>
        <taxon>Armatimonas</taxon>
    </lineage>
</organism>
<accession>A0A7W9SVF2</accession>
<dbReference type="PANTHER" id="PTHR42866">
    <property type="entry name" value="3-DEOXY-MANNO-OCTULOSONATE CYTIDYLYLTRANSFERASE"/>
    <property type="match status" value="1"/>
</dbReference>
<dbReference type="FunFam" id="3.90.550.10:FF:000011">
    <property type="entry name" value="3-deoxy-manno-octulosonate cytidylyltransferase"/>
    <property type="match status" value="1"/>
</dbReference>
<dbReference type="SUPFAM" id="SSF53448">
    <property type="entry name" value="Nucleotide-diphospho-sugar transferases"/>
    <property type="match status" value="1"/>
</dbReference>
<keyword evidence="7" id="KW-1185">Reference proteome</keyword>
<sequence>MKAVALIPARLAATRLPDKPLALIAGKPMIQHVWERARSASKIDEVFIATPDQAIADAVRAFGGSVLMTRADHQTGTDRLAEAAQQLAPDVKVIVNVQGDEPLIDPEIIDAAAEPLLADDGLTMSSLCCPLPTGREDDPNVVKVVLTQAGYALYFSRSPLPYRRNADAPGYQPLQHIGLYAYRRDFLETFPTLPRTPLEQIESLEQLRALEHGYRIKMVFTDRVPESVDTPDDLERVRALFAN</sequence>
<comment type="pathway">
    <text evidence="5">Nucleotide-sugar biosynthesis; CMP-3-deoxy-D-manno-octulosonate biosynthesis; CMP-3-deoxy-D-manno-octulosonate from 3-deoxy-D-manno-octulosonate and CTP: step 1/1.</text>
</comment>
<evidence type="ECO:0000256" key="1">
    <source>
        <dbReference type="ARBA" id="ARBA00004370"/>
    </source>
</evidence>
<dbReference type="NCBIfam" id="NF003952">
    <property type="entry name" value="PRK05450.1-5"/>
    <property type="match status" value="1"/>
</dbReference>
<evidence type="ECO:0000256" key="5">
    <source>
        <dbReference type="HAMAP-Rule" id="MF_00057"/>
    </source>
</evidence>
<dbReference type="AlphaFoldDB" id="A0A7W9SVF2"/>
<dbReference type="NCBIfam" id="NF003950">
    <property type="entry name" value="PRK05450.1-3"/>
    <property type="match status" value="1"/>
</dbReference>
<dbReference type="InterPro" id="IPR003329">
    <property type="entry name" value="Cytidylyl_trans"/>
</dbReference>
<evidence type="ECO:0000256" key="4">
    <source>
        <dbReference type="ARBA" id="ARBA00022985"/>
    </source>
</evidence>
<dbReference type="EC" id="2.7.7.38" evidence="5"/>
<dbReference type="Proteomes" id="UP000520814">
    <property type="component" value="Unassembled WGS sequence"/>
</dbReference>
<keyword evidence="5" id="KW-0963">Cytoplasm</keyword>
<dbReference type="EMBL" id="JACHGW010000007">
    <property type="protein sequence ID" value="MBB6053592.1"/>
    <property type="molecule type" value="Genomic_DNA"/>
</dbReference>
<comment type="caution">
    <text evidence="6">The sequence shown here is derived from an EMBL/GenBank/DDBJ whole genome shotgun (WGS) entry which is preliminary data.</text>
</comment>
<comment type="function">
    <text evidence="5">Activates KDO (a required 8-carbon sugar) for incorporation into bacterial lipopolysaccharide in Gram-negative bacteria.</text>
</comment>
<comment type="similarity">
    <text evidence="5">Belongs to the KdsB family.</text>
</comment>
<dbReference type="NCBIfam" id="TIGR00466">
    <property type="entry name" value="kdsB"/>
    <property type="match status" value="1"/>
</dbReference>
<evidence type="ECO:0000256" key="3">
    <source>
        <dbReference type="ARBA" id="ARBA00022695"/>
    </source>
</evidence>
<protein>
    <recommendedName>
        <fullName evidence="5">3-deoxy-manno-octulosonate cytidylyltransferase</fullName>
        <ecNumber evidence="5">2.7.7.38</ecNumber>
    </recommendedName>
    <alternativeName>
        <fullName evidence="5">CMP-2-keto-3-deoxyoctulosonic acid synthase</fullName>
        <shortName evidence="5">CKS</shortName>
        <shortName evidence="5">CMP-KDO synthase</shortName>
    </alternativeName>
</protein>
<dbReference type="GO" id="GO:0008690">
    <property type="term" value="F:3-deoxy-manno-octulosonate cytidylyltransferase activity"/>
    <property type="evidence" value="ECO:0007669"/>
    <property type="project" value="UniProtKB-UniRule"/>
</dbReference>
<name>A0A7W9SVF2_ARMRO</name>
<evidence type="ECO:0000313" key="6">
    <source>
        <dbReference type="EMBL" id="MBB6053592.1"/>
    </source>
</evidence>
<dbReference type="Gene3D" id="3.90.550.10">
    <property type="entry name" value="Spore Coat Polysaccharide Biosynthesis Protein SpsA, Chain A"/>
    <property type="match status" value="1"/>
</dbReference>
<gene>
    <name evidence="5" type="primary">kdsB</name>
    <name evidence="6" type="ORF">HNQ39_005427</name>
</gene>
<dbReference type="CDD" id="cd02517">
    <property type="entry name" value="CMP-KDO-Synthetase"/>
    <property type="match status" value="1"/>
</dbReference>
<dbReference type="NCBIfam" id="NF009905">
    <property type="entry name" value="PRK13368.1"/>
    <property type="match status" value="1"/>
</dbReference>
<evidence type="ECO:0000256" key="2">
    <source>
        <dbReference type="ARBA" id="ARBA00022679"/>
    </source>
</evidence>
<comment type="subcellular location">
    <subcellularLocation>
        <location evidence="5">Cytoplasm</location>
    </subcellularLocation>
    <subcellularLocation>
        <location evidence="1">Membrane</location>
    </subcellularLocation>
</comment>
<dbReference type="UniPathway" id="UPA00358">
    <property type="reaction ID" value="UER00476"/>
</dbReference>
<dbReference type="GO" id="GO:0009103">
    <property type="term" value="P:lipopolysaccharide biosynthetic process"/>
    <property type="evidence" value="ECO:0007669"/>
    <property type="project" value="UniProtKB-UniRule"/>
</dbReference>
<comment type="catalytic activity">
    <reaction evidence="5">
        <text>3-deoxy-alpha-D-manno-oct-2-ulosonate + CTP = CMP-3-deoxy-beta-D-manno-octulosonate + diphosphate</text>
        <dbReference type="Rhea" id="RHEA:23448"/>
        <dbReference type="ChEBI" id="CHEBI:33019"/>
        <dbReference type="ChEBI" id="CHEBI:37563"/>
        <dbReference type="ChEBI" id="CHEBI:85986"/>
        <dbReference type="ChEBI" id="CHEBI:85987"/>
        <dbReference type="EC" id="2.7.7.38"/>
    </reaction>
</comment>
<evidence type="ECO:0000313" key="7">
    <source>
        <dbReference type="Proteomes" id="UP000520814"/>
    </source>
</evidence>
<dbReference type="GO" id="GO:0033468">
    <property type="term" value="P:CMP-keto-3-deoxy-D-manno-octulosonic acid biosynthetic process"/>
    <property type="evidence" value="ECO:0007669"/>
    <property type="project" value="UniProtKB-UniRule"/>
</dbReference>
<keyword evidence="4 5" id="KW-0448">Lipopolysaccharide biosynthesis</keyword>
<dbReference type="GO" id="GO:0016020">
    <property type="term" value="C:membrane"/>
    <property type="evidence" value="ECO:0007669"/>
    <property type="project" value="UniProtKB-SubCell"/>
</dbReference>
<dbReference type="HAMAP" id="MF_00057">
    <property type="entry name" value="KdsB"/>
    <property type="match status" value="1"/>
</dbReference>
<reference evidence="6 7" key="1">
    <citation type="submission" date="2020-08" db="EMBL/GenBank/DDBJ databases">
        <title>Genomic Encyclopedia of Type Strains, Phase IV (KMG-IV): sequencing the most valuable type-strain genomes for metagenomic binning, comparative biology and taxonomic classification.</title>
        <authorList>
            <person name="Goeker M."/>
        </authorList>
    </citation>
    <scope>NUCLEOTIDE SEQUENCE [LARGE SCALE GENOMIC DNA]</scope>
    <source>
        <strain evidence="6 7">DSM 23562</strain>
    </source>
</reference>
<keyword evidence="2 5" id="KW-0808">Transferase</keyword>
<dbReference type="GO" id="GO:0005829">
    <property type="term" value="C:cytosol"/>
    <property type="evidence" value="ECO:0007669"/>
    <property type="project" value="TreeGrafter"/>
</dbReference>
<dbReference type="PANTHER" id="PTHR42866:SF2">
    <property type="entry name" value="3-DEOXY-MANNO-OCTULOSONATE CYTIDYLYLTRANSFERASE, MITOCHONDRIAL"/>
    <property type="match status" value="1"/>
</dbReference>
<dbReference type="InterPro" id="IPR029044">
    <property type="entry name" value="Nucleotide-diphossugar_trans"/>
</dbReference>
<keyword evidence="3 5" id="KW-0548">Nucleotidyltransferase</keyword>
<dbReference type="Pfam" id="PF02348">
    <property type="entry name" value="CTP_transf_3"/>
    <property type="match status" value="1"/>
</dbReference>
<proteinExistence type="inferred from homology"/>
<dbReference type="InterPro" id="IPR004528">
    <property type="entry name" value="KdsB"/>
</dbReference>